<dbReference type="Proteomes" id="UP000199370">
    <property type="component" value="Unassembled WGS sequence"/>
</dbReference>
<keyword evidence="2" id="KW-1185">Reference proteome</keyword>
<name>A0A1G9V411_9EURY</name>
<accession>A0A1G9V411</accession>
<dbReference type="AlphaFoldDB" id="A0A1G9V411"/>
<gene>
    <name evidence="1" type="ORF">SAMN05192554_105179</name>
</gene>
<dbReference type="PROSITE" id="PS51257">
    <property type="entry name" value="PROKAR_LIPOPROTEIN"/>
    <property type="match status" value="1"/>
</dbReference>
<organism evidence="1 2">
    <name type="scientific">Haloarchaeobius iranensis</name>
    <dbReference type="NCBI Taxonomy" id="996166"/>
    <lineage>
        <taxon>Archaea</taxon>
        <taxon>Methanobacteriati</taxon>
        <taxon>Methanobacteriota</taxon>
        <taxon>Stenosarchaea group</taxon>
        <taxon>Halobacteria</taxon>
        <taxon>Halobacteriales</taxon>
        <taxon>Halorubellaceae</taxon>
        <taxon>Haloarchaeobius</taxon>
    </lineage>
</organism>
<protein>
    <submittedName>
        <fullName evidence="1">Uncharacterized protein</fullName>
    </submittedName>
</protein>
<dbReference type="EMBL" id="FNIA01000005">
    <property type="protein sequence ID" value="SDM66889.1"/>
    <property type="molecule type" value="Genomic_DNA"/>
</dbReference>
<dbReference type="OrthoDB" id="293169at2157"/>
<evidence type="ECO:0000313" key="1">
    <source>
        <dbReference type="EMBL" id="SDM66889.1"/>
    </source>
</evidence>
<dbReference type="STRING" id="996166.SAMN05192554_105179"/>
<dbReference type="RefSeq" id="WP_089732178.1">
    <property type="nucleotide sequence ID" value="NZ_FNIA01000005.1"/>
</dbReference>
<evidence type="ECO:0000313" key="2">
    <source>
        <dbReference type="Proteomes" id="UP000199370"/>
    </source>
</evidence>
<proteinExistence type="predicted"/>
<reference evidence="1 2" key="1">
    <citation type="submission" date="2016-10" db="EMBL/GenBank/DDBJ databases">
        <authorList>
            <person name="de Groot N.N."/>
        </authorList>
    </citation>
    <scope>NUCLEOTIDE SEQUENCE [LARGE SCALE GENOMIC DNA]</scope>
    <source>
        <strain evidence="2">EB21,IBRC-M 10013,KCTC 4048</strain>
    </source>
</reference>
<sequence length="157" mass="17170">MNRRTVLRLSLIGLPATSGCIGTNESRAVTSIETNSCSEQYIVPDIQIENQTSSARTVHVEIRGESGEETQLLFSNTYQAPADTVTEESERIFKDNGRPFDTYRAEISSGSGEQSMDVSSVAAEPSLHSVRVILSDSGITVRDHHADPGEDYNPNCY</sequence>